<feature type="transmembrane region" description="Helical" evidence="10">
    <location>
        <begin position="223"/>
        <end position="244"/>
    </location>
</feature>
<keyword evidence="3 8" id="KW-0813">Transport</keyword>
<evidence type="ECO:0000313" key="13">
    <source>
        <dbReference type="Proteomes" id="UP000002866"/>
    </source>
</evidence>
<evidence type="ECO:0000256" key="7">
    <source>
        <dbReference type="ARBA" id="ARBA00023136"/>
    </source>
</evidence>
<dbReference type="NCBIfam" id="TIGR00879">
    <property type="entry name" value="SP"/>
    <property type="match status" value="1"/>
</dbReference>
<evidence type="ECO:0000256" key="6">
    <source>
        <dbReference type="ARBA" id="ARBA00022989"/>
    </source>
</evidence>
<dbReference type="CDD" id="cd17356">
    <property type="entry name" value="MFS_HXT"/>
    <property type="match status" value="1"/>
</dbReference>
<evidence type="ECO:0000313" key="12">
    <source>
        <dbReference type="EMBL" id="CCH58141.1"/>
    </source>
</evidence>
<keyword evidence="4" id="KW-0762">Sugar transport</keyword>
<dbReference type="PRINTS" id="PR00171">
    <property type="entry name" value="SUGRTRNSPORT"/>
</dbReference>
<dbReference type="PROSITE" id="PS50850">
    <property type="entry name" value="MFS"/>
    <property type="match status" value="1"/>
</dbReference>
<evidence type="ECO:0000256" key="8">
    <source>
        <dbReference type="RuleBase" id="RU003346"/>
    </source>
</evidence>
<evidence type="ECO:0000256" key="1">
    <source>
        <dbReference type="ARBA" id="ARBA00004141"/>
    </source>
</evidence>
<feature type="region of interest" description="Disordered" evidence="9">
    <location>
        <begin position="1"/>
        <end position="65"/>
    </location>
</feature>
<dbReference type="SUPFAM" id="SSF103473">
    <property type="entry name" value="MFS general substrate transporter"/>
    <property type="match status" value="1"/>
</dbReference>
<feature type="transmembrane region" description="Helical" evidence="10">
    <location>
        <begin position="256"/>
        <end position="275"/>
    </location>
</feature>
<dbReference type="GO" id="GO:0005351">
    <property type="term" value="F:carbohydrate:proton symporter activity"/>
    <property type="evidence" value="ECO:0007669"/>
    <property type="project" value="TreeGrafter"/>
</dbReference>
<dbReference type="GeneID" id="14492794"/>
<evidence type="ECO:0000256" key="2">
    <source>
        <dbReference type="ARBA" id="ARBA00010992"/>
    </source>
</evidence>
<dbReference type="RefSeq" id="XP_004177660.1">
    <property type="nucleotide sequence ID" value="XM_004177612.1"/>
</dbReference>
<protein>
    <recommendedName>
        <fullName evidence="11">Major facilitator superfamily (MFS) profile domain-containing protein</fullName>
    </recommendedName>
</protein>
<feature type="transmembrane region" description="Helical" evidence="10">
    <location>
        <begin position="512"/>
        <end position="533"/>
    </location>
</feature>
<evidence type="ECO:0000256" key="5">
    <source>
        <dbReference type="ARBA" id="ARBA00022692"/>
    </source>
</evidence>
<dbReference type="AlphaFoldDB" id="I2GVI9"/>
<reference evidence="12 13" key="1">
    <citation type="journal article" date="2011" name="Proc. Natl. Acad. Sci. U.S.A.">
        <title>Evolutionary erosion of yeast sex chromosomes by mating-type switching accidents.</title>
        <authorList>
            <person name="Gordon J.L."/>
            <person name="Armisen D."/>
            <person name="Proux-Wera E."/>
            <person name="Oheigeartaigh S.S."/>
            <person name="Byrne K.P."/>
            <person name="Wolfe K.H."/>
        </authorList>
    </citation>
    <scope>NUCLEOTIDE SEQUENCE [LARGE SCALE GENOMIC DNA]</scope>
    <source>
        <strain evidence="13">ATCC 34711 / CBS 6284 / DSM 70876 / NBRC 10599 / NRRL Y-10934 / UCD 77-7</strain>
    </source>
</reference>
<accession>I2GVI9</accession>
<dbReference type="PANTHER" id="PTHR48022">
    <property type="entry name" value="PLASTIDIC GLUCOSE TRANSPORTER 4"/>
    <property type="match status" value="1"/>
</dbReference>
<dbReference type="Proteomes" id="UP000002866">
    <property type="component" value="Chromosome 1"/>
</dbReference>
<comment type="subcellular location">
    <subcellularLocation>
        <location evidence="1">Membrane</location>
        <topology evidence="1">Multi-pass membrane protein</topology>
    </subcellularLocation>
</comment>
<feature type="domain" description="Major facilitator superfamily (MFS) profile" evidence="11">
    <location>
        <begin position="87"/>
        <end position="537"/>
    </location>
</feature>
<evidence type="ECO:0000256" key="9">
    <source>
        <dbReference type="SAM" id="MobiDB-lite"/>
    </source>
</evidence>
<keyword evidence="7 10" id="KW-0472">Membrane</keyword>
<gene>
    <name evidence="12" type="primary">TBLA0A03410</name>
    <name evidence="12" type="ORF">TBLA_0A03410</name>
</gene>
<feature type="transmembrane region" description="Helical" evidence="10">
    <location>
        <begin position="78"/>
        <end position="97"/>
    </location>
</feature>
<dbReference type="InParanoid" id="I2GVI9"/>
<dbReference type="GO" id="GO:0005886">
    <property type="term" value="C:plasma membrane"/>
    <property type="evidence" value="ECO:0007669"/>
    <property type="project" value="TreeGrafter"/>
</dbReference>
<dbReference type="InterPro" id="IPR050360">
    <property type="entry name" value="MFS_Sugar_Transporters"/>
</dbReference>
<dbReference type="OrthoDB" id="5141738at2759"/>
<dbReference type="InterPro" id="IPR005829">
    <property type="entry name" value="Sugar_transporter_CS"/>
</dbReference>
<name>I2GVI9_HENB6</name>
<feature type="transmembrane region" description="Helical" evidence="10">
    <location>
        <begin position="484"/>
        <end position="506"/>
    </location>
</feature>
<evidence type="ECO:0000256" key="4">
    <source>
        <dbReference type="ARBA" id="ARBA00022597"/>
    </source>
</evidence>
<feature type="transmembrane region" description="Helical" evidence="10">
    <location>
        <begin position="408"/>
        <end position="429"/>
    </location>
</feature>
<feature type="compositionally biased region" description="Basic and acidic residues" evidence="9">
    <location>
        <begin position="41"/>
        <end position="58"/>
    </location>
</feature>
<dbReference type="InterPro" id="IPR005828">
    <property type="entry name" value="MFS_sugar_transport-like"/>
</dbReference>
<dbReference type="InterPro" id="IPR003663">
    <property type="entry name" value="Sugar/inositol_transpt"/>
</dbReference>
<feature type="transmembrane region" description="Helical" evidence="10">
    <location>
        <begin position="449"/>
        <end position="472"/>
    </location>
</feature>
<feature type="transmembrane region" description="Helical" evidence="10">
    <location>
        <begin position="165"/>
        <end position="187"/>
    </location>
</feature>
<keyword evidence="6 10" id="KW-1133">Transmembrane helix</keyword>
<keyword evidence="13" id="KW-1185">Reference proteome</keyword>
<dbReference type="PROSITE" id="PS00216">
    <property type="entry name" value="SUGAR_TRANSPORT_1"/>
    <property type="match status" value="1"/>
</dbReference>
<keyword evidence="5 10" id="KW-0812">Transmembrane</keyword>
<dbReference type="Pfam" id="PF00083">
    <property type="entry name" value="Sugar_tr"/>
    <property type="match status" value="1"/>
</dbReference>
<dbReference type="EMBL" id="HE806316">
    <property type="protein sequence ID" value="CCH58141.1"/>
    <property type="molecule type" value="Genomic_DNA"/>
</dbReference>
<dbReference type="InterPro" id="IPR020846">
    <property type="entry name" value="MFS_dom"/>
</dbReference>
<dbReference type="Gene3D" id="1.20.1250.20">
    <property type="entry name" value="MFS general substrate transporter like domains"/>
    <property type="match status" value="1"/>
</dbReference>
<dbReference type="FunFam" id="1.20.1250.20:FF:000044">
    <property type="entry name" value="Hexose transporter Hxt3p"/>
    <property type="match status" value="1"/>
</dbReference>
<comment type="similarity">
    <text evidence="2 8">Belongs to the major facilitator superfamily. Sugar transporter (TC 2.A.1.1) family.</text>
</comment>
<dbReference type="PROSITE" id="PS00217">
    <property type="entry name" value="SUGAR_TRANSPORT_2"/>
    <property type="match status" value="1"/>
</dbReference>
<proteinExistence type="inferred from homology"/>
<dbReference type="eggNOG" id="KOG0254">
    <property type="taxonomic scope" value="Eukaryota"/>
</dbReference>
<dbReference type="KEGG" id="tbl:TBLA_0A03410"/>
<dbReference type="InterPro" id="IPR036259">
    <property type="entry name" value="MFS_trans_sf"/>
</dbReference>
<evidence type="ECO:0000256" key="10">
    <source>
        <dbReference type="SAM" id="Phobius"/>
    </source>
</evidence>
<feature type="transmembrane region" description="Helical" evidence="10">
    <location>
        <begin position="193"/>
        <end position="211"/>
    </location>
</feature>
<dbReference type="PANTHER" id="PTHR48022:SF75">
    <property type="entry name" value="GALACTOSE TRANSPORTER-RELATED"/>
    <property type="match status" value="1"/>
</dbReference>
<feature type="transmembrane region" description="Helical" evidence="10">
    <location>
        <begin position="383"/>
        <end position="401"/>
    </location>
</feature>
<evidence type="ECO:0000259" key="11">
    <source>
        <dbReference type="PROSITE" id="PS50850"/>
    </source>
</evidence>
<evidence type="ECO:0000256" key="3">
    <source>
        <dbReference type="ARBA" id="ARBA00022448"/>
    </source>
</evidence>
<sequence>MSSLVDTVAEIENGIQEGPVGKRIGNELENDNFSTTPESDSEIKTDYSAKDAKDKDNFSENDADEDTVSHIALPKKPASAYIAVSIICVMIAFGGYIPGYDTGTIGGFESHPDFKRRFGSRNKSGVYYLSKVRAGLLTATQNLGQACGVFFLGRVGDLYGRRIGIAFAASIFIAGVIIEIASIHAWYQYMIGRIVSGLGCGLFAVLCPMLISEVAPKHLRGALVATYQLMVTMGIFLGYCSNYGTQYYDDSRQWRIPLGLQFAWALFLITAMVFVPESPRYLIENGRFEDAKRSIGRSNRVNPDDPAVIYEAEYIQVAIEKEREEGKAKWKDLLDVEHKILQRVINGIAVMGLQQLTGANYFFYYGTLLFHTVGMKNGYEGAIIIGTVNFFSTFIGLYIIERFGRRTCLLWGCAGMICCMVVFASVGVTRLWPEGKNAGISSKGAGNCMIVFTSFFLFCFAATWGPVPHVIIAESFPLRVKAKCMALATVSNQLWNFCIGFFTPFITGSINFYYGYVFLGCLCLAWLYVFFLVPETKGLILEDVNVMWEEGVLAWKSANWVPPSQREADYDINAMATDDKPIWKRMFGK</sequence>
<dbReference type="HOGENOM" id="CLU_001265_30_1_1"/>
<organism evidence="12 13">
    <name type="scientific">Henningerozyma blattae (strain ATCC 34711 / CBS 6284 / DSM 70876 / NBRC 10599 / NRRL Y-10934 / UCD 77-7)</name>
    <name type="common">Yeast</name>
    <name type="synonym">Tetrapisispora blattae</name>
    <dbReference type="NCBI Taxonomy" id="1071380"/>
    <lineage>
        <taxon>Eukaryota</taxon>
        <taxon>Fungi</taxon>
        <taxon>Dikarya</taxon>
        <taxon>Ascomycota</taxon>
        <taxon>Saccharomycotina</taxon>
        <taxon>Saccharomycetes</taxon>
        <taxon>Saccharomycetales</taxon>
        <taxon>Saccharomycetaceae</taxon>
        <taxon>Henningerozyma</taxon>
    </lineage>
</organism>
<dbReference type="GO" id="GO:0055056">
    <property type="term" value="F:D-glucose transmembrane transporter activity"/>
    <property type="evidence" value="ECO:0007669"/>
    <property type="project" value="UniProtKB-ARBA"/>
</dbReference>